<feature type="transmembrane region" description="Helical" evidence="1">
    <location>
        <begin position="20"/>
        <end position="40"/>
    </location>
</feature>
<keyword evidence="1" id="KW-0812">Transmembrane</keyword>
<dbReference type="InterPro" id="IPR014197">
    <property type="entry name" value="Sporulation_prot_YunB"/>
</dbReference>
<evidence type="ECO:0000256" key="1">
    <source>
        <dbReference type="SAM" id="Phobius"/>
    </source>
</evidence>
<reference evidence="2" key="1">
    <citation type="submission" date="2022-07" db="EMBL/GenBank/DDBJ databases">
        <authorList>
            <person name="Li W.-J."/>
            <person name="Deng Q.-Q."/>
        </authorList>
    </citation>
    <scope>NUCLEOTIDE SEQUENCE</scope>
    <source>
        <strain evidence="2">SYSU M60031</strain>
    </source>
</reference>
<dbReference type="EMBL" id="JANCLT010000007">
    <property type="protein sequence ID" value="MCP8969752.1"/>
    <property type="molecule type" value="Genomic_DNA"/>
</dbReference>
<dbReference type="RefSeq" id="WP_254759671.1">
    <property type="nucleotide sequence ID" value="NZ_JANCLT010000007.1"/>
</dbReference>
<dbReference type="PIRSF" id="PIRSF021383">
    <property type="entry name" value="YunB"/>
    <property type="match status" value="1"/>
</dbReference>
<comment type="caution">
    <text evidence="2">The sequence shown here is derived from an EMBL/GenBank/DDBJ whole genome shotgun (WGS) entry which is preliminary data.</text>
</comment>
<protein>
    <submittedName>
        <fullName evidence="2">Sporulation protein YunB</fullName>
    </submittedName>
</protein>
<evidence type="ECO:0000313" key="2">
    <source>
        <dbReference type="EMBL" id="MCP8969752.1"/>
    </source>
</evidence>
<keyword evidence="3" id="KW-1185">Reference proteome</keyword>
<dbReference type="NCBIfam" id="TIGR02832">
    <property type="entry name" value="spo_yunB"/>
    <property type="match status" value="1"/>
</dbReference>
<accession>A0AA41X6K9</accession>
<dbReference type="AlphaFoldDB" id="A0AA41X6K9"/>
<proteinExistence type="predicted"/>
<dbReference type="Pfam" id="PF09560">
    <property type="entry name" value="Spore_YunB"/>
    <property type="match status" value="1"/>
</dbReference>
<keyword evidence="1" id="KW-0472">Membrane</keyword>
<dbReference type="Proteomes" id="UP001156102">
    <property type="component" value="Unassembled WGS sequence"/>
</dbReference>
<organism evidence="2 3">
    <name type="scientific">Ectobacillus ponti</name>
    <dbReference type="NCBI Taxonomy" id="2961894"/>
    <lineage>
        <taxon>Bacteria</taxon>
        <taxon>Bacillati</taxon>
        <taxon>Bacillota</taxon>
        <taxon>Bacilli</taxon>
        <taxon>Bacillales</taxon>
        <taxon>Bacillaceae</taxon>
        <taxon>Ectobacillus</taxon>
    </lineage>
</organism>
<evidence type="ECO:0000313" key="3">
    <source>
        <dbReference type="Proteomes" id="UP001156102"/>
    </source>
</evidence>
<sequence length="256" mass="28399">MRRYRPSTFRLRRGPLPFPYVLLISFIIFLFMTIQGLWIVNRSIEPTLVTYAEMQTKRLATVVITKAVEERVKEGLNSDKIVKLEKDKDGNVIAADLNSQIVNDILTETTASVEKYLHEAEKGNSVSLGIENDPKLHLEQNNKDGITLSVPLGQITKNALLANLGPDIPVKFTVIGDVQPNIRQQIEPSGINNTILKIVMEVEVAVQVIIPFETKQTVVKTDVPIKTLLIQGKVPEYFNGGTGSGMSPALPAKKKE</sequence>
<keyword evidence="1" id="KW-1133">Transmembrane helix</keyword>
<name>A0AA41X6K9_9BACI</name>
<gene>
    <name evidence="2" type="primary">yunB</name>
    <name evidence="2" type="ORF">NK662_14570</name>
</gene>